<comment type="caution">
    <text evidence="1">The sequence shown here is derived from an EMBL/GenBank/DDBJ whole genome shotgun (WGS) entry which is preliminary data.</text>
</comment>
<keyword evidence="2" id="KW-1185">Reference proteome</keyword>
<sequence>IRSLLTPSICPIPLLWKVVTKMLMIWTRLPCVITCISMLTLATVEMVGHVLLHHQSQIRLCLPRPEEIRFLHDFDNVRLFLWIPNWLN</sequence>
<name>A0A9W8AJP5_9FUNG</name>
<dbReference type="EMBL" id="JANBPY010004076">
    <property type="protein sequence ID" value="KAJ1949238.1"/>
    <property type="molecule type" value="Genomic_DNA"/>
</dbReference>
<protein>
    <submittedName>
        <fullName evidence="1">Uncharacterized protein</fullName>
    </submittedName>
</protein>
<accession>A0A9W8AJP5</accession>
<dbReference type="Proteomes" id="UP001150925">
    <property type="component" value="Unassembled WGS sequence"/>
</dbReference>
<feature type="non-terminal residue" evidence="1">
    <location>
        <position position="88"/>
    </location>
</feature>
<gene>
    <name evidence="1" type="ORF">IWQ62_006766</name>
</gene>
<reference evidence="1" key="1">
    <citation type="submission" date="2022-07" db="EMBL/GenBank/DDBJ databases">
        <title>Phylogenomic reconstructions and comparative analyses of Kickxellomycotina fungi.</title>
        <authorList>
            <person name="Reynolds N.K."/>
            <person name="Stajich J.E."/>
            <person name="Barry K."/>
            <person name="Grigoriev I.V."/>
            <person name="Crous P."/>
            <person name="Smith M.E."/>
        </authorList>
    </citation>
    <scope>NUCLEOTIDE SEQUENCE</scope>
    <source>
        <strain evidence="1">RSA 1196</strain>
    </source>
</reference>
<organism evidence="1 2">
    <name type="scientific">Dispira parvispora</name>
    <dbReference type="NCBI Taxonomy" id="1520584"/>
    <lineage>
        <taxon>Eukaryota</taxon>
        <taxon>Fungi</taxon>
        <taxon>Fungi incertae sedis</taxon>
        <taxon>Zoopagomycota</taxon>
        <taxon>Kickxellomycotina</taxon>
        <taxon>Dimargaritomycetes</taxon>
        <taxon>Dimargaritales</taxon>
        <taxon>Dimargaritaceae</taxon>
        <taxon>Dispira</taxon>
    </lineage>
</organism>
<evidence type="ECO:0000313" key="2">
    <source>
        <dbReference type="Proteomes" id="UP001150925"/>
    </source>
</evidence>
<feature type="non-terminal residue" evidence="1">
    <location>
        <position position="1"/>
    </location>
</feature>
<proteinExistence type="predicted"/>
<dbReference type="AlphaFoldDB" id="A0A9W8AJP5"/>
<evidence type="ECO:0000313" key="1">
    <source>
        <dbReference type="EMBL" id="KAJ1949238.1"/>
    </source>
</evidence>